<name>I5B1R9_9BACT</name>
<dbReference type="PANTHER" id="PTHR46401:SF9">
    <property type="entry name" value="MANNOSYLTRANSFERASE A"/>
    <property type="match status" value="1"/>
</dbReference>
<reference evidence="3 4" key="2">
    <citation type="submission" date="2012-02" db="EMBL/GenBank/DDBJ databases">
        <title>Improved High-Quality Draft sequence of Desulfobacter postgatei 2ac9.</title>
        <authorList>
            <consortium name="US DOE Joint Genome Institute"/>
            <person name="Lucas S."/>
            <person name="Han J."/>
            <person name="Lapidus A."/>
            <person name="Cheng J.-F."/>
            <person name="Goodwin L."/>
            <person name="Pitluck S."/>
            <person name="Peters L."/>
            <person name="Ovchinnikova G."/>
            <person name="Held B."/>
            <person name="Detter J.C."/>
            <person name="Han C."/>
            <person name="Tapia R."/>
            <person name="Land M."/>
            <person name="Hauser L."/>
            <person name="Kyrpides N."/>
            <person name="Ivanova N."/>
            <person name="Pagani I."/>
            <person name="Orellana R."/>
            <person name="Lovley D."/>
            <person name="Woyke T."/>
        </authorList>
    </citation>
    <scope>NUCLEOTIDE SEQUENCE [LARGE SCALE GENOMIC DNA]</scope>
    <source>
        <strain evidence="3 4">2ac9</strain>
    </source>
</reference>
<feature type="transmembrane region" description="Helical" evidence="1">
    <location>
        <begin position="87"/>
        <end position="111"/>
    </location>
</feature>
<dbReference type="RefSeq" id="WP_004072504.1">
    <property type="nucleotide sequence ID" value="NZ_CM001488.1"/>
</dbReference>
<keyword evidence="4" id="KW-1185">Reference proteome</keyword>
<feature type="domain" description="Glycosyl transferase family 1" evidence="2">
    <location>
        <begin position="282"/>
        <end position="410"/>
    </location>
</feature>
<dbReference type="HOGENOM" id="CLU_009583_34_2_7"/>
<dbReference type="Proteomes" id="UP000005778">
    <property type="component" value="Chromosome"/>
</dbReference>
<proteinExistence type="predicted"/>
<dbReference type="Gene3D" id="3.40.50.2000">
    <property type="entry name" value="Glycogen Phosphorylase B"/>
    <property type="match status" value="1"/>
</dbReference>
<dbReference type="EMBL" id="CM001488">
    <property type="protein sequence ID" value="EIM63432.1"/>
    <property type="molecule type" value="Genomic_DNA"/>
</dbReference>
<dbReference type="eggNOG" id="COG0438">
    <property type="taxonomic scope" value="Bacteria"/>
</dbReference>
<dbReference type="InterPro" id="IPR001296">
    <property type="entry name" value="Glyco_trans_1"/>
</dbReference>
<keyword evidence="1" id="KW-0812">Transmembrane</keyword>
<keyword evidence="1" id="KW-0472">Membrane</keyword>
<dbReference type="PANTHER" id="PTHR46401">
    <property type="entry name" value="GLYCOSYLTRANSFERASE WBBK-RELATED"/>
    <property type="match status" value="1"/>
</dbReference>
<dbReference type="STRING" id="879212.DespoDRAFT_01496"/>
<evidence type="ECO:0000256" key="1">
    <source>
        <dbReference type="SAM" id="Phobius"/>
    </source>
</evidence>
<reference evidence="3 4" key="1">
    <citation type="submission" date="2011-09" db="EMBL/GenBank/DDBJ databases">
        <authorList>
            <consortium name="US DOE Joint Genome Institute (JGI-PGF)"/>
            <person name="Lucas S."/>
            <person name="Han J."/>
            <person name="Lapidus A."/>
            <person name="Cheng J.-F."/>
            <person name="Goodwin L."/>
            <person name="Pitluck S."/>
            <person name="Peters L."/>
            <person name="Land M.L."/>
            <person name="Hauser L."/>
            <person name="Orellana R."/>
            <person name="Lovley D."/>
            <person name="Woyke T.J."/>
        </authorList>
    </citation>
    <scope>NUCLEOTIDE SEQUENCE [LARGE SCALE GENOMIC DNA]</scope>
    <source>
        <strain evidence="3 4">2ac9</strain>
    </source>
</reference>
<evidence type="ECO:0000313" key="4">
    <source>
        <dbReference type="Proteomes" id="UP000005778"/>
    </source>
</evidence>
<dbReference type="GO" id="GO:0016757">
    <property type="term" value="F:glycosyltransferase activity"/>
    <property type="evidence" value="ECO:0007669"/>
    <property type="project" value="InterPro"/>
</dbReference>
<organism evidence="3 4">
    <name type="scientific">Desulfobacter postgatei 2ac9</name>
    <dbReference type="NCBI Taxonomy" id="879212"/>
    <lineage>
        <taxon>Bacteria</taxon>
        <taxon>Pseudomonadati</taxon>
        <taxon>Thermodesulfobacteriota</taxon>
        <taxon>Desulfobacteria</taxon>
        <taxon>Desulfobacterales</taxon>
        <taxon>Desulfobacteraceae</taxon>
        <taxon>Desulfobacter</taxon>
    </lineage>
</organism>
<keyword evidence="1" id="KW-1133">Transmembrane helix</keyword>
<dbReference type="OrthoDB" id="9767517at2"/>
<evidence type="ECO:0000259" key="2">
    <source>
        <dbReference type="Pfam" id="PF00534"/>
    </source>
</evidence>
<dbReference type="AlphaFoldDB" id="I5B1R9"/>
<dbReference type="SUPFAM" id="SSF53756">
    <property type="entry name" value="UDP-Glycosyltransferase/glycogen phosphorylase"/>
    <property type="match status" value="1"/>
</dbReference>
<dbReference type="CDD" id="cd03809">
    <property type="entry name" value="GT4_MtfB-like"/>
    <property type="match status" value="1"/>
</dbReference>
<protein>
    <submittedName>
        <fullName evidence="3">Glycosyltransferase</fullName>
    </submittedName>
</protein>
<dbReference type="Pfam" id="PF00534">
    <property type="entry name" value="Glycos_transf_1"/>
    <property type="match status" value="1"/>
</dbReference>
<evidence type="ECO:0000313" key="3">
    <source>
        <dbReference type="EMBL" id="EIM63432.1"/>
    </source>
</evidence>
<accession>I5B1R9</accession>
<keyword evidence="3" id="KW-0808">Transferase</keyword>
<gene>
    <name evidence="3" type="ORF">DespoDRAFT_01496</name>
</gene>
<sequence>MKKIYVDCSFLPENPELNTGIQRVVREIMRHMEHLATEDDYKVIPVNLSYGQFVPVDVKDLYRKKKKENIEPSPTFKLNTKELAKKGAMWFVLYLKQIYLAFLNLIAAILYRPGVRAFLLAPRNRFGLNMFIDKILIQPAKALVRLIAIRIRHRDTSEFLPKSGDVLLLLDSSWHMDIWPSVAKAKESGAKVIAVLYDIIPVTHPEFCEEPLIPAFGKWFESALKFVDGFIAISATVKNDFSTFVENKYGPDHGKKLDFFHLGSDFNFTEINEDGIREQVRRVFDERPTYLMVSTLEPRKNHSYLLDTFDGLWAKGIDVNLCFIGRVGWKVDDLLERIKSNSEYQRRLFFWSDINDVELAYCYKHASMLVFPSFIEGFGLPIIESLGHGLPVLASDTPIHREVGLDHIGYFDLAHPGSLEKQIEGIEKNGIPDALRVDPDYRWLDWESSTRMLLDKINKMLLTFK</sequence>